<accession>A0A4R4JSX9</accession>
<dbReference type="OrthoDB" id="6933282at2"/>
<keyword evidence="2" id="KW-1185">Reference proteome</keyword>
<proteinExistence type="predicted"/>
<gene>
    <name evidence="1" type="ORF">EIY72_25855</name>
</gene>
<dbReference type="AlphaFoldDB" id="A0A4R4JSX9"/>
<reference evidence="2" key="1">
    <citation type="journal article" date="2019" name="bioRxiv">
        <title>Bacterially produced spermidine induces plant systemic susceptibility to pathogens.</title>
        <authorList>
            <person name="Melnyk R.A."/>
            <person name="Beskrovnaya P.A."/>
            <person name="Liu Z."/>
            <person name="Song Y."/>
            <person name="Haney C.H."/>
        </authorList>
    </citation>
    <scope>NUCLEOTIDE SEQUENCE [LARGE SCALE GENOMIC DNA]</scope>
    <source>
        <strain evidence="2">Dha-51</strain>
    </source>
</reference>
<comment type="caution">
    <text evidence="1">The sequence shown here is derived from an EMBL/GenBank/DDBJ whole genome shotgun (WGS) entry which is preliminary data.</text>
</comment>
<sequence length="69" mass="7858">MPQCSQIIGVNSVTNIELNKGVLPAPIIRNADWFEKFDQCVSLRVFPVRQVVFLRRSVPIPSLFPMDTE</sequence>
<name>A0A4R4JSX9_PSEVA</name>
<dbReference type="EMBL" id="RRZK01000032">
    <property type="protein sequence ID" value="TDB57688.1"/>
    <property type="molecule type" value="Genomic_DNA"/>
</dbReference>
<organism evidence="1 2">
    <name type="scientific">Pseudomonas vancouverensis</name>
    <dbReference type="NCBI Taxonomy" id="95300"/>
    <lineage>
        <taxon>Bacteria</taxon>
        <taxon>Pseudomonadati</taxon>
        <taxon>Pseudomonadota</taxon>
        <taxon>Gammaproteobacteria</taxon>
        <taxon>Pseudomonadales</taxon>
        <taxon>Pseudomonadaceae</taxon>
        <taxon>Pseudomonas</taxon>
    </lineage>
</organism>
<evidence type="ECO:0000313" key="1">
    <source>
        <dbReference type="EMBL" id="TDB57688.1"/>
    </source>
</evidence>
<evidence type="ECO:0000313" key="2">
    <source>
        <dbReference type="Proteomes" id="UP000295254"/>
    </source>
</evidence>
<dbReference type="Proteomes" id="UP000295254">
    <property type="component" value="Unassembled WGS sequence"/>
</dbReference>
<protein>
    <submittedName>
        <fullName evidence="1">Uncharacterized protein</fullName>
    </submittedName>
</protein>